<sequence length="340" mass="39409">MTEGGLSTNSDLEFKVTENNLEIKFVEEKILNLEKNNFLLENKLKEMDKKIQKINFDHKKEIEEMKQNFQKLIEEKFQKLQAENDICLKKKDEKINFLEEEIKKAKDLSNKNTGELINLNNCVNFVEIKNKWSEIDGQCCDKNCINTNRPIGNCIEGCGFVNIINEEIIIYLVGNGGWDNIVLVYTENSFNKPQNCSNYSLCYFEVKCIFEGELSINRMSIGLKNLSTDKYISYSANNASIKNEKNRKFKLSTFYFKNNDIFGCGLVYPPNIKTNEEFPYVFFTQNGKQIGKATLLKDNSDSYNPYVMVVSCSVEANFGNDLETKPFKYVSKHLIIKEFY</sequence>
<dbReference type="InterPro" id="IPR043136">
    <property type="entry name" value="B30.2/SPRY_sf"/>
</dbReference>
<dbReference type="EMBL" id="CAJEWN010001013">
    <property type="protein sequence ID" value="CAD2193209.1"/>
    <property type="molecule type" value="Genomic_DNA"/>
</dbReference>
<protein>
    <submittedName>
        <fullName evidence="2">Uncharacterized protein</fullName>
    </submittedName>
</protein>
<accession>A0A6V7X1T7</accession>
<evidence type="ECO:0000313" key="3">
    <source>
        <dbReference type="Proteomes" id="UP000580250"/>
    </source>
</evidence>
<keyword evidence="1" id="KW-0175">Coiled coil</keyword>
<feature type="coiled-coil region" evidence="1">
    <location>
        <begin position="16"/>
        <end position="115"/>
    </location>
</feature>
<reference evidence="2 3" key="1">
    <citation type="submission" date="2020-08" db="EMBL/GenBank/DDBJ databases">
        <authorList>
            <person name="Koutsovoulos G."/>
            <person name="Danchin GJ E."/>
        </authorList>
    </citation>
    <scope>NUCLEOTIDE SEQUENCE [LARGE SCALE GENOMIC DNA]</scope>
</reference>
<comment type="caution">
    <text evidence="2">The sequence shown here is derived from an EMBL/GenBank/DDBJ whole genome shotgun (WGS) entry which is preliminary data.</text>
</comment>
<dbReference type="AlphaFoldDB" id="A0A6V7X1T7"/>
<organism evidence="2 3">
    <name type="scientific">Meloidogyne enterolobii</name>
    <name type="common">Root-knot nematode worm</name>
    <name type="synonym">Meloidogyne mayaguensis</name>
    <dbReference type="NCBI Taxonomy" id="390850"/>
    <lineage>
        <taxon>Eukaryota</taxon>
        <taxon>Metazoa</taxon>
        <taxon>Ecdysozoa</taxon>
        <taxon>Nematoda</taxon>
        <taxon>Chromadorea</taxon>
        <taxon>Rhabditida</taxon>
        <taxon>Tylenchina</taxon>
        <taxon>Tylenchomorpha</taxon>
        <taxon>Tylenchoidea</taxon>
        <taxon>Meloidogynidae</taxon>
        <taxon>Meloidogyninae</taxon>
        <taxon>Meloidogyne</taxon>
    </lineage>
</organism>
<gene>
    <name evidence="2" type="ORF">MENT_LOCUS46143</name>
</gene>
<evidence type="ECO:0000313" key="2">
    <source>
        <dbReference type="EMBL" id="CAD2193209.1"/>
    </source>
</evidence>
<proteinExistence type="predicted"/>
<evidence type="ECO:0000256" key="1">
    <source>
        <dbReference type="SAM" id="Coils"/>
    </source>
</evidence>
<dbReference type="Gene3D" id="2.60.120.920">
    <property type="match status" value="1"/>
</dbReference>
<name>A0A6V7X1T7_MELEN</name>
<dbReference type="Proteomes" id="UP000580250">
    <property type="component" value="Unassembled WGS sequence"/>
</dbReference>